<name>A0A177YLA4_9NOCA</name>
<dbReference type="Pfam" id="PF08534">
    <property type="entry name" value="Redoxin"/>
    <property type="match status" value="1"/>
</dbReference>
<keyword evidence="4" id="KW-0732">Signal</keyword>
<feature type="domain" description="Thioredoxin" evidence="5">
    <location>
        <begin position="30"/>
        <end position="197"/>
    </location>
</feature>
<comment type="subcellular location">
    <subcellularLocation>
        <location evidence="1">Cell envelope</location>
    </subcellularLocation>
</comment>
<keyword evidence="2" id="KW-0201">Cytochrome c-type biogenesis</keyword>
<dbReference type="InterPro" id="IPR013766">
    <property type="entry name" value="Thioredoxin_domain"/>
</dbReference>
<dbReference type="PROSITE" id="PS51352">
    <property type="entry name" value="THIOREDOXIN_2"/>
    <property type="match status" value="1"/>
</dbReference>
<evidence type="ECO:0000313" key="6">
    <source>
        <dbReference type="EMBL" id="OAK56275.1"/>
    </source>
</evidence>
<evidence type="ECO:0000256" key="4">
    <source>
        <dbReference type="SAM" id="SignalP"/>
    </source>
</evidence>
<dbReference type="SUPFAM" id="SSF52833">
    <property type="entry name" value="Thioredoxin-like"/>
    <property type="match status" value="1"/>
</dbReference>
<dbReference type="InterPro" id="IPR036249">
    <property type="entry name" value="Thioredoxin-like_sf"/>
</dbReference>
<sequence length="197" mass="20609">MLALVLVCIAVLWPRTDGADSGLATTPGAVTPAQRAPAFSPPSDAEYTSSCPTPTASGQQGPLAGVTVRCVGDATDLDLADALGNETVLLNLWASWCGPCRTEMPVLDSYAAEEGAIRVVGINVEDRPDAASMVLREMNIRYSNYVDTGAIQNALAAPPVLPLSYIVTSDGAVERITDPTVFDTPDQIRTAVKDSTS</sequence>
<dbReference type="InterPro" id="IPR017937">
    <property type="entry name" value="Thioredoxin_CS"/>
</dbReference>
<dbReference type="CDD" id="cd02966">
    <property type="entry name" value="TlpA_like_family"/>
    <property type="match status" value="1"/>
</dbReference>
<organism evidence="6 7">
    <name type="scientific">Rhodococcoides kyotonense</name>
    <dbReference type="NCBI Taxonomy" id="398843"/>
    <lineage>
        <taxon>Bacteria</taxon>
        <taxon>Bacillati</taxon>
        <taxon>Actinomycetota</taxon>
        <taxon>Actinomycetes</taxon>
        <taxon>Mycobacteriales</taxon>
        <taxon>Nocardiaceae</taxon>
        <taxon>Rhodococcoides</taxon>
    </lineage>
</organism>
<dbReference type="EMBL" id="LVHI01000005">
    <property type="protein sequence ID" value="OAK56275.1"/>
    <property type="molecule type" value="Genomic_DNA"/>
</dbReference>
<dbReference type="PANTHER" id="PTHR42852">
    <property type="entry name" value="THIOL:DISULFIDE INTERCHANGE PROTEIN DSBE"/>
    <property type="match status" value="1"/>
</dbReference>
<feature type="signal peptide" evidence="4">
    <location>
        <begin position="1"/>
        <end position="19"/>
    </location>
</feature>
<dbReference type="InterPro" id="IPR013740">
    <property type="entry name" value="Redoxin"/>
</dbReference>
<dbReference type="PROSITE" id="PS00194">
    <property type="entry name" value="THIOREDOXIN_1"/>
    <property type="match status" value="1"/>
</dbReference>
<evidence type="ECO:0000259" key="5">
    <source>
        <dbReference type="PROSITE" id="PS51352"/>
    </source>
</evidence>
<evidence type="ECO:0000256" key="3">
    <source>
        <dbReference type="SAM" id="MobiDB-lite"/>
    </source>
</evidence>
<accession>A0A177YLA4</accession>
<dbReference type="GO" id="GO:0030313">
    <property type="term" value="C:cell envelope"/>
    <property type="evidence" value="ECO:0007669"/>
    <property type="project" value="UniProtKB-SubCell"/>
</dbReference>
<dbReference type="GO" id="GO:0016491">
    <property type="term" value="F:oxidoreductase activity"/>
    <property type="evidence" value="ECO:0007669"/>
    <property type="project" value="InterPro"/>
</dbReference>
<evidence type="ECO:0000256" key="2">
    <source>
        <dbReference type="ARBA" id="ARBA00022748"/>
    </source>
</evidence>
<gene>
    <name evidence="6" type="ORF">A3K89_17590</name>
</gene>
<reference evidence="6 7" key="1">
    <citation type="submission" date="2016-03" db="EMBL/GenBank/DDBJ databases">
        <title>Genome sequence of Rhodococcus kyotonensis KB10.</title>
        <authorList>
            <person name="Jeong H."/>
            <person name="Hong C.E."/>
            <person name="Jo S.H."/>
            <person name="Park J.M."/>
        </authorList>
    </citation>
    <scope>NUCLEOTIDE SEQUENCE [LARGE SCALE GENOMIC DNA]</scope>
    <source>
        <strain evidence="6 7">KB10</strain>
    </source>
</reference>
<keyword evidence="7" id="KW-1185">Reference proteome</keyword>
<dbReference type="Gene3D" id="3.40.30.10">
    <property type="entry name" value="Glutaredoxin"/>
    <property type="match status" value="1"/>
</dbReference>
<evidence type="ECO:0000256" key="1">
    <source>
        <dbReference type="ARBA" id="ARBA00004196"/>
    </source>
</evidence>
<dbReference type="InterPro" id="IPR050553">
    <property type="entry name" value="Thioredoxin_ResA/DsbE_sf"/>
</dbReference>
<dbReference type="GO" id="GO:0017004">
    <property type="term" value="P:cytochrome complex assembly"/>
    <property type="evidence" value="ECO:0007669"/>
    <property type="project" value="UniProtKB-KW"/>
</dbReference>
<comment type="caution">
    <text evidence="6">The sequence shown here is derived from an EMBL/GenBank/DDBJ whole genome shotgun (WGS) entry which is preliminary data.</text>
</comment>
<feature type="chain" id="PRO_5008079936" evidence="4">
    <location>
        <begin position="20"/>
        <end position="197"/>
    </location>
</feature>
<dbReference type="PANTHER" id="PTHR42852:SF13">
    <property type="entry name" value="PROTEIN DIPZ"/>
    <property type="match status" value="1"/>
</dbReference>
<feature type="compositionally biased region" description="Polar residues" evidence="3">
    <location>
        <begin position="46"/>
        <end position="60"/>
    </location>
</feature>
<protein>
    <submittedName>
        <fullName evidence="6">Thiol-disulfide oxidoreductase</fullName>
    </submittedName>
</protein>
<dbReference type="Proteomes" id="UP000077519">
    <property type="component" value="Unassembled WGS sequence"/>
</dbReference>
<dbReference type="AlphaFoldDB" id="A0A177YLA4"/>
<feature type="region of interest" description="Disordered" evidence="3">
    <location>
        <begin position="21"/>
        <end position="62"/>
    </location>
</feature>
<proteinExistence type="predicted"/>
<evidence type="ECO:0000313" key="7">
    <source>
        <dbReference type="Proteomes" id="UP000077519"/>
    </source>
</evidence>